<organism evidence="2 3">
    <name type="scientific">Ancylomarina longa</name>
    <dbReference type="NCBI Taxonomy" id="2487017"/>
    <lineage>
        <taxon>Bacteria</taxon>
        <taxon>Pseudomonadati</taxon>
        <taxon>Bacteroidota</taxon>
        <taxon>Bacteroidia</taxon>
        <taxon>Marinilabiliales</taxon>
        <taxon>Marinifilaceae</taxon>
        <taxon>Ancylomarina</taxon>
    </lineage>
</organism>
<keyword evidence="3" id="KW-1185">Reference proteome</keyword>
<reference evidence="2 3" key="1">
    <citation type="submission" date="2018-11" db="EMBL/GenBank/DDBJ databases">
        <title>Parancylomarina longa gen. nov., sp. nov., isolated from sediments of southern Okinawa.</title>
        <authorList>
            <person name="Fu T."/>
        </authorList>
    </citation>
    <scope>NUCLEOTIDE SEQUENCE [LARGE SCALE GENOMIC DNA]</scope>
    <source>
        <strain evidence="2 3">T3-2 S1-C</strain>
    </source>
</reference>
<sequence length="290" mass="32259">MSKILITGATGNLGKSVIHNLLKVIKPGDLAVLGRNAEKLENLKIVGVDVRIGDYNDYDSLLQAFQGIDKLYFVSGNDMLNRSKQHENVVNAAKVAGIKHIVYTSFLCENETKTSPISFITEDHIITENWLKVSGMKYTILKHNLYMDMLPIFIGEKVLETGTIYLPAGEGKAAFTLREDLAEVAAHILTTEGHENKEYDLTADKAYSYDEIATIISNISGKIIRYYSPSNEEFTKTLTEAGVPEEYIELFAGFSLAIGNGELDKTNSLIEQLIGRKSTSVEEYLEEIYS</sequence>
<dbReference type="CDD" id="cd05269">
    <property type="entry name" value="TMR_SDR_a"/>
    <property type="match status" value="1"/>
</dbReference>
<dbReference type="InterPro" id="IPR008030">
    <property type="entry name" value="NmrA-like"/>
</dbReference>
<proteinExistence type="predicted"/>
<dbReference type="Gene3D" id="3.90.25.10">
    <property type="entry name" value="UDP-galactose 4-epimerase, domain 1"/>
    <property type="match status" value="1"/>
</dbReference>
<dbReference type="PANTHER" id="PTHR47129:SF1">
    <property type="entry name" value="NMRA-LIKE DOMAIN-CONTAINING PROTEIN"/>
    <property type="match status" value="1"/>
</dbReference>
<dbReference type="Pfam" id="PF05368">
    <property type="entry name" value="NmrA"/>
    <property type="match status" value="1"/>
</dbReference>
<dbReference type="OrthoDB" id="9780595at2"/>
<name>A0A434AXM9_9BACT</name>
<dbReference type="Gene3D" id="3.40.50.720">
    <property type="entry name" value="NAD(P)-binding Rossmann-like Domain"/>
    <property type="match status" value="1"/>
</dbReference>
<gene>
    <name evidence="2" type="ORF">DLK05_03575</name>
</gene>
<dbReference type="EMBL" id="RJJX01000003">
    <property type="protein sequence ID" value="RUT79313.1"/>
    <property type="molecule type" value="Genomic_DNA"/>
</dbReference>
<evidence type="ECO:0000259" key="1">
    <source>
        <dbReference type="Pfam" id="PF05368"/>
    </source>
</evidence>
<dbReference type="AlphaFoldDB" id="A0A434AXM9"/>
<dbReference type="SUPFAM" id="SSF51735">
    <property type="entry name" value="NAD(P)-binding Rossmann-fold domains"/>
    <property type="match status" value="1"/>
</dbReference>
<accession>A0A434AXM9</accession>
<feature type="domain" description="NmrA-like" evidence="1">
    <location>
        <begin position="2"/>
        <end position="285"/>
    </location>
</feature>
<dbReference type="RefSeq" id="WP_127342604.1">
    <property type="nucleotide sequence ID" value="NZ_RJJX01000003.1"/>
</dbReference>
<dbReference type="Proteomes" id="UP000282985">
    <property type="component" value="Unassembled WGS sequence"/>
</dbReference>
<comment type="caution">
    <text evidence="2">The sequence shown here is derived from an EMBL/GenBank/DDBJ whole genome shotgun (WGS) entry which is preliminary data.</text>
</comment>
<evidence type="ECO:0000313" key="3">
    <source>
        <dbReference type="Proteomes" id="UP000282985"/>
    </source>
</evidence>
<evidence type="ECO:0000313" key="2">
    <source>
        <dbReference type="EMBL" id="RUT79313.1"/>
    </source>
</evidence>
<dbReference type="InterPro" id="IPR036291">
    <property type="entry name" value="NAD(P)-bd_dom_sf"/>
</dbReference>
<dbReference type="PANTHER" id="PTHR47129">
    <property type="entry name" value="QUINONE OXIDOREDUCTASE 2"/>
    <property type="match status" value="1"/>
</dbReference>
<protein>
    <submittedName>
        <fullName evidence="2">SDR family oxidoreductase</fullName>
    </submittedName>
</protein>
<dbReference type="InterPro" id="IPR052718">
    <property type="entry name" value="NmrA-type_oxidoreductase"/>
</dbReference>